<reference evidence="2" key="1">
    <citation type="submission" date="2015-10" db="EMBL/GenBank/DDBJ databases">
        <authorList>
            <person name="Gilbert D.G."/>
        </authorList>
    </citation>
    <scope>NUCLEOTIDE SEQUENCE</scope>
</reference>
<feature type="transmembrane region" description="Helical" evidence="1">
    <location>
        <begin position="20"/>
        <end position="39"/>
    </location>
</feature>
<dbReference type="InterPro" id="IPR007973">
    <property type="entry name" value="Pilus_assembly_TraE"/>
</dbReference>
<keyword evidence="1" id="KW-1133">Transmembrane helix</keyword>
<keyword evidence="1" id="KW-0812">Transmembrane</keyword>
<name>A0A160TNK7_9ZZZZ</name>
<evidence type="ECO:0000313" key="2">
    <source>
        <dbReference type="EMBL" id="CUS45484.1"/>
    </source>
</evidence>
<protein>
    <submittedName>
        <fullName evidence="2">IncF plasmid conjugative transfer pilus assembly protein TraE</fullName>
    </submittedName>
</protein>
<dbReference type="AlphaFoldDB" id="A0A160TNK7"/>
<accession>A0A160TNK7</accession>
<gene>
    <name evidence="2" type="ORF">MGWOODY_Smn1478</name>
</gene>
<proteinExistence type="predicted"/>
<keyword evidence="1" id="KW-0472">Membrane</keyword>
<organism evidence="2">
    <name type="scientific">hydrothermal vent metagenome</name>
    <dbReference type="NCBI Taxonomy" id="652676"/>
    <lineage>
        <taxon>unclassified sequences</taxon>
        <taxon>metagenomes</taxon>
        <taxon>ecological metagenomes</taxon>
    </lineage>
</organism>
<sequence>MELSYSHTNSQRILRQRNILAVAAVALAVITLLLCTVSLSRDREVVLQPVLRSPLTVSSAGVSREYLEMITRDTVVLTLDRSPQNLEYWMNAVLDIASPRTQGKIKADLLKIVSEQRGSSISQFFTIQKMEIDTRNLRSEVTGELHTIVGNKVISSENRTFRYDWEYSGLSLKLVGFGMVKTGSAKDQQGSSS</sequence>
<evidence type="ECO:0000256" key="1">
    <source>
        <dbReference type="SAM" id="Phobius"/>
    </source>
</evidence>
<dbReference type="EMBL" id="CZQE01000268">
    <property type="protein sequence ID" value="CUS45484.1"/>
    <property type="molecule type" value="Genomic_DNA"/>
</dbReference>
<dbReference type="Pfam" id="PF05309">
    <property type="entry name" value="TraE"/>
    <property type="match status" value="1"/>
</dbReference>